<name>A0A7S5R932_9CAUD</name>
<evidence type="ECO:0000313" key="3">
    <source>
        <dbReference type="Proteomes" id="UP000605518"/>
    </source>
</evidence>
<dbReference type="Proteomes" id="UP000605518">
    <property type="component" value="Segment"/>
</dbReference>
<gene>
    <name evidence="2" type="ORF">EVB55_079</name>
</gene>
<proteinExistence type="predicted"/>
<organism evidence="2 3">
    <name type="scientific">Rhizobium phage RHph_Y68</name>
    <dbReference type="NCBI Taxonomy" id="2509787"/>
    <lineage>
        <taxon>Viruses</taxon>
        <taxon>Duplodnaviria</taxon>
        <taxon>Heunggongvirae</taxon>
        <taxon>Uroviricota</taxon>
        <taxon>Caudoviricetes</taxon>
        <taxon>Pootjesviridae</taxon>
        <taxon>Staniewskivirinae</taxon>
        <taxon>Trinifflemingvirus</taxon>
        <taxon>Trinifflemingvirus Y68</taxon>
    </lineage>
</organism>
<keyword evidence="1" id="KW-0175">Coiled coil</keyword>
<feature type="coiled-coil region" evidence="1">
    <location>
        <begin position="293"/>
        <end position="381"/>
    </location>
</feature>
<protein>
    <submittedName>
        <fullName evidence="2">Uncharacterized protein</fullName>
    </submittedName>
</protein>
<dbReference type="EMBL" id="MN988486">
    <property type="protein sequence ID" value="QIG68014.1"/>
    <property type="molecule type" value="Genomic_DNA"/>
</dbReference>
<evidence type="ECO:0000313" key="2">
    <source>
        <dbReference type="EMBL" id="QIG68014.1"/>
    </source>
</evidence>
<keyword evidence="3" id="KW-1185">Reference proteome</keyword>
<sequence length="607" mass="67991">MALPKMSNVEEKVVEFVRDTVQRSTKTIVEGFSNTYEKIVSSISDRTKSVRGLGLGDAASFGLSGSFFEKFGDKLASIFGLDANQKRVEKLLSDIRDTTSDRLDSLNKNFKEFIREWKWDREKGKGVPKEEEGTPPPAPPEIEKKGGWMSWILLLFKDIAALALRAVSVLAIGAAITGSITDAIKKWNIGEAIGDAMGLNDGVGGILNIIIGNAQETFMQKLARYGTYATAGATVGLVGGLPGMIVGGIIGLATGVIIDWVSDWIGKDKIYEFVDELTDKFFSGLDYILGTDVKRIEQRIKDLSKGRGEIEARVLFKQKEIKEIEDKIAQARLEGKEVEVQKLTRQLESVKSDLAGFESERDSYDRRINKLNLDIKNSQKTLWDDVQEFAKEATKYIFSIPRRASDSILSLFTGDRIDEVWTADTDYVYTKGITQRLGDAVEIFIKNFVNKTVDMVVEFFTVTIPKAFDDISDMIQKKFEDAYNKLIDFATTFADEISFRDFLPEKLGGNEKGLFDRIQEKMIQENQKEILKPNDDVRNKMSDSITDNSQQITNNNNNNSTNTVNAPVMNQQNVINRNMNRTPNFSKNLDQTIRNLDSASSGNVINP</sequence>
<evidence type="ECO:0000256" key="1">
    <source>
        <dbReference type="SAM" id="Coils"/>
    </source>
</evidence>
<reference evidence="2" key="1">
    <citation type="submission" date="2020-01" db="EMBL/GenBank/DDBJ databases">
        <title>Patterns of diversity and host range of bacteriophage communities associated with bean-nodulatin bacteria.</title>
        <authorList>
            <person name="Vann Cauwenberghe J."/>
            <person name="Santamaria R.I."/>
            <person name="Bustos P."/>
            <person name="Juarez S."/>
            <person name="Gonzalez V."/>
        </authorList>
    </citation>
    <scope>NUCLEOTIDE SEQUENCE</scope>
</reference>
<accession>A0A7S5R932</accession>